<dbReference type="Proteomes" id="UP000298602">
    <property type="component" value="Chromosome"/>
</dbReference>
<dbReference type="PANTHER" id="PTHR38591:SF1">
    <property type="entry name" value="BLL1000 PROTEIN"/>
    <property type="match status" value="1"/>
</dbReference>
<name>A0A4V1ERV8_9BACT</name>
<proteinExistence type="predicted"/>
<reference evidence="2 3" key="1">
    <citation type="submission" date="2019-05" db="EMBL/GenBank/DDBJ databases">
        <title>The Complete Genome Sequence of the n-alkane-degrading Desulfoglaeba alkanexedens ALDC reveals multiple alkylsuccinate synthase gene clusters.</title>
        <authorList>
            <person name="Callaghan A.V."/>
            <person name="Davidova I.A."/>
            <person name="Duncan K.E."/>
            <person name="Morris B."/>
            <person name="McInerney M.J."/>
        </authorList>
    </citation>
    <scope>NUCLEOTIDE SEQUENCE [LARGE SCALE GENOMIC DNA]</scope>
    <source>
        <strain evidence="2 3">ALDC</strain>
    </source>
</reference>
<reference evidence="2 3" key="2">
    <citation type="submission" date="2019-05" db="EMBL/GenBank/DDBJ databases">
        <authorList>
            <person name="Suflita J.M."/>
            <person name="Marks C.R."/>
        </authorList>
    </citation>
    <scope>NUCLEOTIDE SEQUENCE [LARGE SCALE GENOMIC DNA]</scope>
    <source>
        <strain evidence="2 3">ALDC</strain>
    </source>
</reference>
<dbReference type="RefSeq" id="WP_137425274.1">
    <property type="nucleotide sequence ID" value="NZ_CP040098.1"/>
</dbReference>
<evidence type="ECO:0000259" key="1">
    <source>
        <dbReference type="Pfam" id="PF07143"/>
    </source>
</evidence>
<evidence type="ECO:0000313" key="2">
    <source>
        <dbReference type="EMBL" id="QCQ22991.1"/>
    </source>
</evidence>
<evidence type="ECO:0000313" key="3">
    <source>
        <dbReference type="Proteomes" id="UP000298602"/>
    </source>
</evidence>
<dbReference type="SUPFAM" id="SSF159245">
    <property type="entry name" value="AttH-like"/>
    <property type="match status" value="1"/>
</dbReference>
<protein>
    <submittedName>
        <fullName evidence="2">Carotenoid 1,2-hydratase</fullName>
    </submittedName>
</protein>
<gene>
    <name evidence="2" type="ORF">FDQ92_12915</name>
</gene>
<dbReference type="AlphaFoldDB" id="A0A4V1ERV8"/>
<dbReference type="PANTHER" id="PTHR38591">
    <property type="entry name" value="HYDROLASE"/>
    <property type="match status" value="1"/>
</dbReference>
<dbReference type="Pfam" id="PF07143">
    <property type="entry name" value="CrtC"/>
    <property type="match status" value="1"/>
</dbReference>
<organism evidence="2 3">
    <name type="scientific">Desulfoglaeba alkanexedens ALDC</name>
    <dbReference type="NCBI Taxonomy" id="980445"/>
    <lineage>
        <taxon>Bacteria</taxon>
        <taxon>Pseudomonadati</taxon>
        <taxon>Thermodesulfobacteriota</taxon>
        <taxon>Syntrophobacteria</taxon>
        <taxon>Syntrophobacterales</taxon>
        <taxon>Syntrophobacteraceae</taxon>
        <taxon>Desulfoglaeba</taxon>
    </lineage>
</organism>
<feature type="domain" description="AttH" evidence="1">
    <location>
        <begin position="64"/>
        <end position="242"/>
    </location>
</feature>
<accession>A0A4V1ERV8</accession>
<keyword evidence="3" id="KW-1185">Reference proteome</keyword>
<sequence>MNPKRESGWDRRRSAFLFVLLAVVLCFPRPSGTRQPDAESYRSVTGSCGLEFPSDHGAHPDFRTEWWYYTGNLFSDRNEPFGFQLTFFRHRFVPPAEDVNRPENASRWRARHLFFAHAALTDGAAGRFLYDERTYRGVLGLAGAEWDGETLRIHLNDWSAVIEGNRHRLSAASEDFALDLELFAEKPPALHGDRGVSLKGSTPERASCYYSLTWLRAEGSIDCRGRRIPVSGTAWMDHEFSSAALEPGLVGWDWFSLQFNDRTELMIYLLRKADGRFHPASSGSFVDVYGNVRHLERDHIRVDVLSTWKSPRSGAVYPIRRRLRIPELSMDLELNPRLSDQELETTESTGVTYWEGSVTVTGISRGAPVSGTGYMELTGYAEPLDAPL</sequence>
<dbReference type="Gene3D" id="2.40.370.10">
    <property type="entry name" value="AttH-like domain"/>
    <property type="match status" value="2"/>
</dbReference>
<dbReference type="OrthoDB" id="9770826at2"/>
<dbReference type="InterPro" id="IPR010791">
    <property type="entry name" value="AttH_dom"/>
</dbReference>
<dbReference type="InterPro" id="IPR023374">
    <property type="entry name" value="AttH-like_dom_sf"/>
</dbReference>
<dbReference type="Pfam" id="PF17186">
    <property type="entry name" value="Lipocalin_9"/>
    <property type="match status" value="1"/>
</dbReference>
<dbReference type="KEGG" id="dax:FDQ92_12915"/>
<dbReference type="EMBL" id="CP040098">
    <property type="protein sequence ID" value="QCQ22991.1"/>
    <property type="molecule type" value="Genomic_DNA"/>
</dbReference>